<keyword evidence="2" id="KW-1185">Reference proteome</keyword>
<name>A0AAE0ID75_9PEZI</name>
<evidence type="ECO:0000313" key="2">
    <source>
        <dbReference type="Proteomes" id="UP001283341"/>
    </source>
</evidence>
<sequence>MIPQKAQVRHLSEHVLVCVASNWLLTGHPCLSVSGRQMSWTCETWTLIWPVPLHVWEPAVAADASRSFRDRNSVFEEFQSSNDADVRHEAAPGQVVHVSASITRAVPRLAAKQCRKSFRQLPRRGHIWMCWTRSVQRHVIRGRLVMLITAHACLYQALSEVQQHTLDSDPHVGGGLGVLYQPQHRTPFHCREAIPLPNPHCGLLLTTKSQNITDVSSFLLLYLGRVSCCCIILSNRSISL</sequence>
<dbReference type="Proteomes" id="UP001283341">
    <property type="component" value="Unassembled WGS sequence"/>
</dbReference>
<comment type="caution">
    <text evidence="1">The sequence shown here is derived from an EMBL/GenBank/DDBJ whole genome shotgun (WGS) entry which is preliminary data.</text>
</comment>
<evidence type="ECO:0000313" key="1">
    <source>
        <dbReference type="EMBL" id="KAK3322823.1"/>
    </source>
</evidence>
<reference evidence="1" key="1">
    <citation type="journal article" date="2023" name="Mol. Phylogenet. Evol.">
        <title>Genome-scale phylogeny and comparative genomics of the fungal order Sordariales.</title>
        <authorList>
            <person name="Hensen N."/>
            <person name="Bonometti L."/>
            <person name="Westerberg I."/>
            <person name="Brannstrom I.O."/>
            <person name="Guillou S."/>
            <person name="Cros-Aarteil S."/>
            <person name="Calhoun S."/>
            <person name="Haridas S."/>
            <person name="Kuo A."/>
            <person name="Mondo S."/>
            <person name="Pangilinan J."/>
            <person name="Riley R."/>
            <person name="LaButti K."/>
            <person name="Andreopoulos B."/>
            <person name="Lipzen A."/>
            <person name="Chen C."/>
            <person name="Yan M."/>
            <person name="Daum C."/>
            <person name="Ng V."/>
            <person name="Clum A."/>
            <person name="Steindorff A."/>
            <person name="Ohm R.A."/>
            <person name="Martin F."/>
            <person name="Silar P."/>
            <person name="Natvig D.O."/>
            <person name="Lalanne C."/>
            <person name="Gautier V."/>
            <person name="Ament-Velasquez S.L."/>
            <person name="Kruys A."/>
            <person name="Hutchinson M.I."/>
            <person name="Powell A.J."/>
            <person name="Barry K."/>
            <person name="Miller A.N."/>
            <person name="Grigoriev I.V."/>
            <person name="Debuchy R."/>
            <person name="Gladieux P."/>
            <person name="Hiltunen Thoren M."/>
            <person name="Johannesson H."/>
        </authorList>
    </citation>
    <scope>NUCLEOTIDE SEQUENCE</scope>
    <source>
        <strain evidence="1">CBS 118394</strain>
    </source>
</reference>
<gene>
    <name evidence="1" type="ORF">B0H66DRAFT_215580</name>
</gene>
<dbReference type="AlphaFoldDB" id="A0AAE0ID75"/>
<accession>A0AAE0ID75</accession>
<reference evidence="1" key="2">
    <citation type="submission" date="2023-06" db="EMBL/GenBank/DDBJ databases">
        <authorList>
            <consortium name="Lawrence Berkeley National Laboratory"/>
            <person name="Haridas S."/>
            <person name="Hensen N."/>
            <person name="Bonometti L."/>
            <person name="Westerberg I."/>
            <person name="Brannstrom I.O."/>
            <person name="Guillou S."/>
            <person name="Cros-Aarteil S."/>
            <person name="Calhoun S."/>
            <person name="Kuo A."/>
            <person name="Mondo S."/>
            <person name="Pangilinan J."/>
            <person name="Riley R."/>
            <person name="Labutti K."/>
            <person name="Andreopoulos B."/>
            <person name="Lipzen A."/>
            <person name="Chen C."/>
            <person name="Yanf M."/>
            <person name="Daum C."/>
            <person name="Ng V."/>
            <person name="Clum A."/>
            <person name="Steindorff A."/>
            <person name="Ohm R."/>
            <person name="Martin F."/>
            <person name="Silar P."/>
            <person name="Natvig D."/>
            <person name="Lalanne C."/>
            <person name="Gautier V."/>
            <person name="Ament-Velasquez S.L."/>
            <person name="Kruys A."/>
            <person name="Hutchinson M.I."/>
            <person name="Powell A.J."/>
            <person name="Barry K."/>
            <person name="Miller A.N."/>
            <person name="Grigoriev I.V."/>
            <person name="Debuchy R."/>
            <person name="Gladieux P."/>
            <person name="Thoren M.H."/>
            <person name="Johannesson H."/>
        </authorList>
    </citation>
    <scope>NUCLEOTIDE SEQUENCE</scope>
    <source>
        <strain evidence="1">CBS 118394</strain>
    </source>
</reference>
<dbReference type="EMBL" id="JAUEDM010000003">
    <property type="protein sequence ID" value="KAK3322823.1"/>
    <property type="molecule type" value="Genomic_DNA"/>
</dbReference>
<organism evidence="1 2">
    <name type="scientific">Apodospora peruviana</name>
    <dbReference type="NCBI Taxonomy" id="516989"/>
    <lineage>
        <taxon>Eukaryota</taxon>
        <taxon>Fungi</taxon>
        <taxon>Dikarya</taxon>
        <taxon>Ascomycota</taxon>
        <taxon>Pezizomycotina</taxon>
        <taxon>Sordariomycetes</taxon>
        <taxon>Sordariomycetidae</taxon>
        <taxon>Sordariales</taxon>
        <taxon>Lasiosphaeriaceae</taxon>
        <taxon>Apodospora</taxon>
    </lineage>
</organism>
<protein>
    <submittedName>
        <fullName evidence="1">Uncharacterized protein</fullName>
    </submittedName>
</protein>
<proteinExistence type="predicted"/>